<name>A0A0B1Q4I5_9HYPH</name>
<organism evidence="1 2">
    <name type="scientific">Aureimonas altamirensis</name>
    <dbReference type="NCBI Taxonomy" id="370622"/>
    <lineage>
        <taxon>Bacteria</taxon>
        <taxon>Pseudomonadati</taxon>
        <taxon>Pseudomonadota</taxon>
        <taxon>Alphaproteobacteria</taxon>
        <taxon>Hyphomicrobiales</taxon>
        <taxon>Aurantimonadaceae</taxon>
        <taxon>Aureimonas</taxon>
    </lineage>
</organism>
<dbReference type="EMBL" id="JRFJ01000004">
    <property type="protein sequence ID" value="KHJ53730.1"/>
    <property type="molecule type" value="Genomic_DNA"/>
</dbReference>
<accession>A0A0B1Q4I5</accession>
<reference evidence="1 2" key="1">
    <citation type="submission" date="2014-09" db="EMBL/GenBank/DDBJ databases">
        <title>Isolation and characterization of Aurantimonas altamirensis ON-56566 from clinical sample following a dog bite.</title>
        <authorList>
            <person name="Eshaghi A."/>
            <person name="Li A."/>
            <person name="Shahinas D."/>
            <person name="Bahn P."/>
            <person name="Kus J.V."/>
            <person name="Patel S.N."/>
        </authorList>
    </citation>
    <scope>NUCLEOTIDE SEQUENCE [LARGE SCALE GENOMIC DNA]</scope>
    <source>
        <strain evidence="1 2">ON-56566</strain>
    </source>
</reference>
<dbReference type="SUPFAM" id="SSF53187">
    <property type="entry name" value="Zn-dependent exopeptidases"/>
    <property type="match status" value="1"/>
</dbReference>
<comment type="caution">
    <text evidence="1">The sequence shown here is derived from an EMBL/GenBank/DDBJ whole genome shotgun (WGS) entry which is preliminary data.</text>
</comment>
<evidence type="ECO:0000313" key="1">
    <source>
        <dbReference type="EMBL" id="KHJ53730.1"/>
    </source>
</evidence>
<dbReference type="OrthoDB" id="8716700at2"/>
<dbReference type="NCBIfam" id="TIGR02017">
    <property type="entry name" value="hutG_amidohyd"/>
    <property type="match status" value="1"/>
</dbReference>
<protein>
    <submittedName>
        <fullName evidence="1">N-formylglutamate amidohydrolase</fullName>
    </submittedName>
</protein>
<dbReference type="STRING" id="370622.LA66_14055"/>
<dbReference type="GO" id="GO:0016787">
    <property type="term" value="F:hydrolase activity"/>
    <property type="evidence" value="ECO:0007669"/>
    <property type="project" value="UniProtKB-KW"/>
</dbReference>
<proteinExistence type="predicted"/>
<dbReference type="AlphaFoldDB" id="A0A0B1Q4I5"/>
<dbReference type="RefSeq" id="WP_039194547.1">
    <property type="nucleotide sequence ID" value="NZ_JRFJ01000004.1"/>
</dbReference>
<dbReference type="InterPro" id="IPR007709">
    <property type="entry name" value="N-FG_amidohydro"/>
</dbReference>
<keyword evidence="1" id="KW-0378">Hydrolase</keyword>
<evidence type="ECO:0000313" key="2">
    <source>
        <dbReference type="Proteomes" id="UP000030826"/>
    </source>
</evidence>
<dbReference type="Pfam" id="PF05013">
    <property type="entry name" value="FGase"/>
    <property type="match status" value="1"/>
</dbReference>
<dbReference type="Proteomes" id="UP000030826">
    <property type="component" value="Unassembled WGS sequence"/>
</dbReference>
<dbReference type="InterPro" id="IPR010247">
    <property type="entry name" value="HutG_amidohyd"/>
</dbReference>
<gene>
    <name evidence="1" type="ORF">LA66_14055</name>
</gene>
<dbReference type="Gene3D" id="3.40.630.40">
    <property type="entry name" value="Zn-dependent exopeptidases"/>
    <property type="match status" value="1"/>
</dbReference>
<sequence length="269" mass="29455">MSVFKVTQGDGPVILAYPHSGTLVPDEIATRFNAEGRLLRDTDWYLPTLYDGLLAGATHVEATFHRYVIDANRDPSGASLYPGQNTTGLIPLTDFDNQPIWKPGEEPTEEDRALRLEQFHAPYHAALRAEIERVRRRHGVAILYDCHSIRSVIPHLFDGRLPDLNIGTDNGRTAAPSIQQAAVDVAAAAAPTFTHVVNGRFRGGWTTRHYGQPQTGVHAIQMELAQATHLAAESPPFAYDAARAAPLRETLSLLLNRIDALAAELKGDA</sequence>